<keyword evidence="1 7" id="KW-0575">Peroxidase</keyword>
<keyword evidence="3" id="KW-1015">Disulfide bond</keyword>
<evidence type="ECO:0000256" key="1">
    <source>
        <dbReference type="ARBA" id="ARBA00022559"/>
    </source>
</evidence>
<accession>A0A1L8R3L9</accession>
<evidence type="ECO:0000256" key="3">
    <source>
        <dbReference type="ARBA" id="ARBA00023157"/>
    </source>
</evidence>
<keyword evidence="2" id="KW-0049">Antioxidant</keyword>
<dbReference type="RefSeq" id="WP_071865430.1">
    <property type="nucleotide sequence ID" value="NZ_JBHLVQ010000035.1"/>
</dbReference>
<dbReference type="STRING" id="317010.RU96_GL000925"/>
<organism evidence="6 8">
    <name type="scientific">Enterococcus canintestini</name>
    <dbReference type="NCBI Taxonomy" id="317010"/>
    <lineage>
        <taxon>Bacteria</taxon>
        <taxon>Bacillati</taxon>
        <taxon>Bacillota</taxon>
        <taxon>Bacilli</taxon>
        <taxon>Lactobacillales</taxon>
        <taxon>Enterococcaceae</taxon>
        <taxon>Enterococcus</taxon>
    </lineage>
</organism>
<dbReference type="Gene3D" id="3.40.30.10">
    <property type="entry name" value="Glutaredoxin"/>
    <property type="match status" value="1"/>
</dbReference>
<evidence type="ECO:0000259" key="5">
    <source>
        <dbReference type="PROSITE" id="PS51352"/>
    </source>
</evidence>
<dbReference type="AlphaFoldDB" id="A0A1L8R3L9"/>
<dbReference type="PANTHER" id="PTHR43110:SF1">
    <property type="entry name" value="THIOL PEROXIDASE"/>
    <property type="match status" value="1"/>
</dbReference>
<proteinExistence type="predicted"/>
<feature type="domain" description="Thioredoxin" evidence="5">
    <location>
        <begin position="17"/>
        <end position="163"/>
    </location>
</feature>
<dbReference type="GO" id="GO:0008379">
    <property type="term" value="F:thioredoxin peroxidase activity"/>
    <property type="evidence" value="ECO:0007669"/>
    <property type="project" value="InterPro"/>
</dbReference>
<sequence length="163" mass="18216">MELTKKGQPVTLPGTQPIVGETAPNFSLADLDDKKHSVTDFLGKPTILSIIPDIDTRICAIQTKRFNTEASQIKEINFATISNNTKEEQAAWCGQEGVDMLMLHDPDNTLNENYHLLVNETERYARVIFVLDKNGVIQYREIVPEISQEPDYAKALAAAKKLS</sequence>
<reference evidence="7 9" key="2">
    <citation type="submission" date="2015-08" db="EMBL/GenBank/DDBJ databases">
        <title>Enterococcus genome sequence.</title>
        <authorList>
            <person name="Acedo J.Z."/>
            <person name="Vederas J.C."/>
        </authorList>
    </citation>
    <scope>NUCLEOTIDE SEQUENCE [LARGE SCALE GENOMIC DNA]</scope>
    <source>
        <strain evidence="7 9">49</strain>
    </source>
</reference>
<dbReference type="OrthoDB" id="9781543at2"/>
<evidence type="ECO:0000313" key="8">
    <source>
        <dbReference type="Proteomes" id="UP000182835"/>
    </source>
</evidence>
<evidence type="ECO:0000313" key="9">
    <source>
        <dbReference type="Proteomes" id="UP000216797"/>
    </source>
</evidence>
<dbReference type="NCBIfam" id="NF001808">
    <property type="entry name" value="PRK00522.1"/>
    <property type="match status" value="1"/>
</dbReference>
<dbReference type="Proteomes" id="UP000182835">
    <property type="component" value="Unassembled WGS sequence"/>
</dbReference>
<dbReference type="InterPro" id="IPR000866">
    <property type="entry name" value="AhpC/TSA"/>
</dbReference>
<dbReference type="EMBL" id="LHUG01000007">
    <property type="protein sequence ID" value="PAB00391.1"/>
    <property type="molecule type" value="Genomic_DNA"/>
</dbReference>
<dbReference type="PANTHER" id="PTHR43110">
    <property type="entry name" value="THIOL PEROXIDASE"/>
    <property type="match status" value="1"/>
</dbReference>
<dbReference type="CDD" id="cd03014">
    <property type="entry name" value="PRX_Atyp2cys"/>
    <property type="match status" value="1"/>
</dbReference>
<dbReference type="InterPro" id="IPR013766">
    <property type="entry name" value="Thioredoxin_domain"/>
</dbReference>
<evidence type="ECO:0000256" key="4">
    <source>
        <dbReference type="ARBA" id="ARBA00023284"/>
    </source>
</evidence>
<keyword evidence="4" id="KW-0676">Redox-active center</keyword>
<dbReference type="PROSITE" id="PS51352">
    <property type="entry name" value="THIOREDOXIN_2"/>
    <property type="match status" value="1"/>
</dbReference>
<protein>
    <submittedName>
        <fullName evidence="7">Thiol peroxidase</fullName>
    </submittedName>
</protein>
<comment type="caution">
    <text evidence="6">The sequence shown here is derived from an EMBL/GenBank/DDBJ whole genome shotgun (WGS) entry which is preliminary data.</text>
</comment>
<dbReference type="Proteomes" id="UP000216797">
    <property type="component" value="Unassembled WGS sequence"/>
</dbReference>
<dbReference type="Pfam" id="PF00578">
    <property type="entry name" value="AhpC-TSA"/>
    <property type="match status" value="1"/>
</dbReference>
<dbReference type="InterPro" id="IPR050455">
    <property type="entry name" value="Tpx_Peroxidase_subfamily"/>
</dbReference>
<dbReference type="SUPFAM" id="SSF52833">
    <property type="entry name" value="Thioredoxin-like"/>
    <property type="match status" value="1"/>
</dbReference>
<evidence type="ECO:0000313" key="7">
    <source>
        <dbReference type="EMBL" id="PAB00391.1"/>
    </source>
</evidence>
<keyword evidence="1 7" id="KW-0560">Oxidoreductase</keyword>
<name>A0A1L8R3L9_9ENTE</name>
<gene>
    <name evidence="7" type="ORF">AKL21_09525</name>
    <name evidence="6" type="ORF">RU96_GL000925</name>
</gene>
<dbReference type="EMBL" id="JXKG01000019">
    <property type="protein sequence ID" value="OJG14363.1"/>
    <property type="molecule type" value="Genomic_DNA"/>
</dbReference>
<evidence type="ECO:0000313" key="6">
    <source>
        <dbReference type="EMBL" id="OJG14363.1"/>
    </source>
</evidence>
<dbReference type="InterPro" id="IPR036249">
    <property type="entry name" value="Thioredoxin-like_sf"/>
</dbReference>
<keyword evidence="9" id="KW-1185">Reference proteome</keyword>
<reference evidence="6 8" key="1">
    <citation type="submission" date="2014-12" db="EMBL/GenBank/DDBJ databases">
        <title>Draft genome sequences of 29 type strains of Enterococci.</title>
        <authorList>
            <person name="Zhong Z."/>
            <person name="Sun Z."/>
            <person name="Liu W."/>
            <person name="Zhang W."/>
            <person name="Zhang H."/>
        </authorList>
    </citation>
    <scope>NUCLEOTIDE SEQUENCE [LARGE SCALE GENOMIC DNA]</scope>
    <source>
        <strain evidence="6 8">DSM 21207</strain>
    </source>
</reference>
<evidence type="ECO:0000256" key="2">
    <source>
        <dbReference type="ARBA" id="ARBA00022862"/>
    </source>
</evidence>
<dbReference type="InterPro" id="IPR002065">
    <property type="entry name" value="TPX"/>
</dbReference>